<sequence length="533" mass="59812">MAERKQVNKYYPPDFDPRKHKNLDKYNNTHALRERAKKIDQGILVIRFEMPYDIWCEGCKIHIAMGVRYNAEKRKVGYYYSTPIYRFRMKCHLCENYFEIETDPKNVDYKIIIGAQRKNEKWDMADNEQVLTEDRQVVKKLGSDAMFKLEHEVEDKKKFQKAAPTLSEIVDIQSNWHDDYTQNSILRAKFRKEKKELKEEELKDKALLLKSSLDIELVPETEDDKKLASLLKYKTIESYDEKQQRKRSEIQSQSIFISSPSSTSTSPGEETKSTKLIKLQKRLDLAKTSPSGGFGAFDCEVRKRKASSMPGVLVKRKIGEKSAVLKKPRTSESANPKQLTTSEIKNKVSERLEFLETEFSEASSPAVLDKRSAGDFDGTESEESPSVVKRSNSESPVGGIRADKNLSNVCSPSKSIDSSSGIPSTASSSSNDIHCAPRGEDGSLPNPTKMAESWCNHGLFSSGNSNCSEDHGCEIQDRVNLNPLYSSVTEQIKEDSGGDADGLNCSKKVAPINASLSLVGDYSNSSSDSDGQV</sequence>
<dbReference type="Proteomes" id="UP001152320">
    <property type="component" value="Chromosome 6"/>
</dbReference>
<evidence type="ECO:0000256" key="2">
    <source>
        <dbReference type="SAM" id="MobiDB-lite"/>
    </source>
</evidence>
<reference evidence="3" key="1">
    <citation type="submission" date="2021-10" db="EMBL/GenBank/DDBJ databases">
        <title>Tropical sea cucumber genome reveals ecological adaptation and Cuvierian tubules defense mechanism.</title>
        <authorList>
            <person name="Chen T."/>
        </authorList>
    </citation>
    <scope>NUCLEOTIDE SEQUENCE</scope>
    <source>
        <strain evidence="3">Nanhai2018</strain>
        <tissue evidence="3">Muscle</tissue>
    </source>
</reference>
<comment type="similarity">
    <text evidence="1">Belongs to the CWC16 family.</text>
</comment>
<keyword evidence="4" id="KW-1185">Reference proteome</keyword>
<feature type="region of interest" description="Disordered" evidence="2">
    <location>
        <begin position="323"/>
        <end position="344"/>
    </location>
</feature>
<dbReference type="AlphaFoldDB" id="A0A9Q1C713"/>
<dbReference type="OrthoDB" id="360327at2759"/>
<accession>A0A9Q1C713</accession>
<evidence type="ECO:0000313" key="3">
    <source>
        <dbReference type="EMBL" id="KAJ8039857.1"/>
    </source>
</evidence>
<dbReference type="PANTHER" id="PTHR12111">
    <property type="entry name" value="SPLICING FACTOR YJU2"/>
    <property type="match status" value="1"/>
</dbReference>
<dbReference type="InterPro" id="IPR007590">
    <property type="entry name" value="Saf4/Yju2"/>
</dbReference>
<feature type="region of interest" description="Disordered" evidence="2">
    <location>
        <begin position="358"/>
        <end position="447"/>
    </location>
</feature>
<dbReference type="PANTHER" id="PTHR12111:SF2">
    <property type="entry name" value="SPLICING FACTOR YJU2B-RELATED"/>
    <property type="match status" value="1"/>
</dbReference>
<evidence type="ECO:0008006" key="5">
    <source>
        <dbReference type="Google" id="ProtNLM"/>
    </source>
</evidence>
<dbReference type="GO" id="GO:0005684">
    <property type="term" value="C:U2-type spliceosomal complex"/>
    <property type="evidence" value="ECO:0007669"/>
    <property type="project" value="TreeGrafter"/>
</dbReference>
<feature type="compositionally biased region" description="Low complexity" evidence="2">
    <location>
        <begin position="250"/>
        <end position="268"/>
    </location>
</feature>
<feature type="compositionally biased region" description="Low complexity" evidence="2">
    <location>
        <begin position="411"/>
        <end position="430"/>
    </location>
</feature>
<feature type="compositionally biased region" description="Polar residues" evidence="2">
    <location>
        <begin position="331"/>
        <end position="343"/>
    </location>
</feature>
<evidence type="ECO:0000256" key="1">
    <source>
        <dbReference type="ARBA" id="ARBA00005595"/>
    </source>
</evidence>
<dbReference type="GO" id="GO:0000398">
    <property type="term" value="P:mRNA splicing, via spliceosome"/>
    <property type="evidence" value="ECO:0007669"/>
    <property type="project" value="InterPro"/>
</dbReference>
<protein>
    <recommendedName>
        <fullName evidence="5">Coiled-coil domain-containing protein 130</fullName>
    </recommendedName>
</protein>
<dbReference type="EMBL" id="JAIZAY010000006">
    <property type="protein sequence ID" value="KAJ8039857.1"/>
    <property type="molecule type" value="Genomic_DNA"/>
</dbReference>
<proteinExistence type="inferred from homology"/>
<comment type="caution">
    <text evidence="3">The sequence shown here is derived from an EMBL/GenBank/DDBJ whole genome shotgun (WGS) entry which is preliminary data.</text>
</comment>
<name>A0A9Q1C713_HOLLE</name>
<gene>
    <name evidence="3" type="ORF">HOLleu_13991</name>
</gene>
<evidence type="ECO:0000313" key="4">
    <source>
        <dbReference type="Proteomes" id="UP001152320"/>
    </source>
</evidence>
<dbReference type="GO" id="GO:0071014">
    <property type="term" value="C:post-mRNA release spliceosomal complex"/>
    <property type="evidence" value="ECO:0007669"/>
    <property type="project" value="TreeGrafter"/>
</dbReference>
<organism evidence="3 4">
    <name type="scientific">Holothuria leucospilota</name>
    <name type="common">Black long sea cucumber</name>
    <name type="synonym">Mertensiothuria leucospilota</name>
    <dbReference type="NCBI Taxonomy" id="206669"/>
    <lineage>
        <taxon>Eukaryota</taxon>
        <taxon>Metazoa</taxon>
        <taxon>Echinodermata</taxon>
        <taxon>Eleutherozoa</taxon>
        <taxon>Echinozoa</taxon>
        <taxon>Holothuroidea</taxon>
        <taxon>Aspidochirotacea</taxon>
        <taxon>Aspidochirotida</taxon>
        <taxon>Holothuriidae</taxon>
        <taxon>Holothuria</taxon>
    </lineage>
</organism>
<dbReference type="Pfam" id="PF04502">
    <property type="entry name" value="Saf4_Yju2"/>
    <property type="match status" value="1"/>
</dbReference>
<feature type="region of interest" description="Disordered" evidence="2">
    <location>
        <begin position="242"/>
        <end position="274"/>
    </location>
</feature>